<sequence length="94" mass="11289">MASVYILHSKKLNRYYTGSCKDLSCRIAQHLNKEFEKSFTAKADDWELYFFIDDLSYEQSRLIEAHIKRMKSKSYIHHLKKYPEMIEKLKASYS</sequence>
<keyword evidence="3" id="KW-1185">Reference proteome</keyword>
<evidence type="ECO:0000259" key="1">
    <source>
        <dbReference type="PROSITE" id="PS50164"/>
    </source>
</evidence>
<reference evidence="2 3" key="1">
    <citation type="submission" date="2018-05" db="EMBL/GenBank/DDBJ databases">
        <title>Mucilaginibacter hurinus sp. nov., isolated from briquette warehouse soil.</title>
        <authorList>
            <person name="Choi L."/>
        </authorList>
    </citation>
    <scope>NUCLEOTIDE SEQUENCE [LARGE SCALE GENOMIC DNA]</scope>
    <source>
        <strain evidence="2 3">ZR32</strain>
    </source>
</reference>
<dbReference type="InterPro" id="IPR035901">
    <property type="entry name" value="GIY-YIG_endonuc_sf"/>
</dbReference>
<comment type="caution">
    <text evidence="2">The sequence shown here is derived from an EMBL/GenBank/DDBJ whole genome shotgun (WGS) entry which is preliminary data.</text>
</comment>
<dbReference type="AlphaFoldDB" id="A0A367GRY5"/>
<protein>
    <submittedName>
        <fullName evidence="2">GIY-YIG nuclease family protein</fullName>
    </submittedName>
</protein>
<gene>
    <name evidence="2" type="ORF">DJ568_05520</name>
</gene>
<dbReference type="EMBL" id="QGDC01000002">
    <property type="protein sequence ID" value="RCH56197.1"/>
    <property type="molecule type" value="Genomic_DNA"/>
</dbReference>
<dbReference type="PROSITE" id="PS50164">
    <property type="entry name" value="GIY_YIG"/>
    <property type="match status" value="1"/>
</dbReference>
<name>A0A367GRY5_9SPHI</name>
<evidence type="ECO:0000313" key="3">
    <source>
        <dbReference type="Proteomes" id="UP000253209"/>
    </source>
</evidence>
<feature type="domain" description="GIY-YIG" evidence="1">
    <location>
        <begin position="1"/>
        <end position="77"/>
    </location>
</feature>
<evidence type="ECO:0000313" key="2">
    <source>
        <dbReference type="EMBL" id="RCH56197.1"/>
    </source>
</evidence>
<dbReference type="RefSeq" id="WP_114004234.1">
    <property type="nucleotide sequence ID" value="NZ_QGDC01000002.1"/>
</dbReference>
<organism evidence="2 3">
    <name type="scientific">Mucilaginibacter hurinus</name>
    <dbReference type="NCBI Taxonomy" id="2201324"/>
    <lineage>
        <taxon>Bacteria</taxon>
        <taxon>Pseudomonadati</taxon>
        <taxon>Bacteroidota</taxon>
        <taxon>Sphingobacteriia</taxon>
        <taxon>Sphingobacteriales</taxon>
        <taxon>Sphingobacteriaceae</taxon>
        <taxon>Mucilaginibacter</taxon>
    </lineage>
</organism>
<accession>A0A367GRY5</accession>
<dbReference type="OrthoDB" id="677560at2"/>
<dbReference type="InterPro" id="IPR000305">
    <property type="entry name" value="GIY-YIG_endonuc"/>
</dbReference>
<dbReference type="Proteomes" id="UP000253209">
    <property type="component" value="Unassembled WGS sequence"/>
</dbReference>
<dbReference type="Gene3D" id="3.40.1440.10">
    <property type="entry name" value="GIY-YIG endonuclease"/>
    <property type="match status" value="1"/>
</dbReference>
<proteinExistence type="predicted"/>
<dbReference type="SUPFAM" id="SSF82771">
    <property type="entry name" value="GIY-YIG endonuclease"/>
    <property type="match status" value="1"/>
</dbReference>
<dbReference type="Pfam" id="PF01541">
    <property type="entry name" value="GIY-YIG"/>
    <property type="match status" value="1"/>
</dbReference>